<protein>
    <submittedName>
        <fullName evidence="2">LexA repressor</fullName>
    </submittedName>
</protein>
<dbReference type="CDD" id="cd06529">
    <property type="entry name" value="S24_LexA-like"/>
    <property type="match status" value="1"/>
</dbReference>
<keyword evidence="3" id="KW-1185">Reference proteome</keyword>
<dbReference type="RefSeq" id="WP_353565448.1">
    <property type="nucleotide sequence ID" value="NZ_BAABRI010000002.1"/>
</dbReference>
<dbReference type="InterPro" id="IPR039418">
    <property type="entry name" value="LexA-like"/>
</dbReference>
<reference evidence="2 3" key="1">
    <citation type="submission" date="2024-02" db="EMBL/GenBank/DDBJ databases">
        <title>Haloferula sargassicola NBRC 104335.</title>
        <authorList>
            <person name="Ichikawa N."/>
            <person name="Katano-Makiyama Y."/>
            <person name="Hidaka K."/>
        </authorList>
    </citation>
    <scope>NUCLEOTIDE SEQUENCE [LARGE SCALE GENOMIC DNA]</scope>
    <source>
        <strain evidence="2 3">NBRC 104335</strain>
    </source>
</reference>
<dbReference type="SUPFAM" id="SSF46785">
    <property type="entry name" value="Winged helix' DNA-binding domain"/>
    <property type="match status" value="1"/>
</dbReference>
<dbReference type="PANTHER" id="PTHR33516:SF2">
    <property type="entry name" value="LEXA REPRESSOR-RELATED"/>
    <property type="match status" value="1"/>
</dbReference>
<dbReference type="Gene3D" id="1.10.10.10">
    <property type="entry name" value="Winged helix-like DNA-binding domain superfamily/Winged helix DNA-binding domain"/>
    <property type="match status" value="1"/>
</dbReference>
<name>A0ABP9UIE4_9BACT</name>
<dbReference type="InterPro" id="IPR036388">
    <property type="entry name" value="WH-like_DNA-bd_sf"/>
</dbReference>
<evidence type="ECO:0000313" key="3">
    <source>
        <dbReference type="Proteomes" id="UP001476282"/>
    </source>
</evidence>
<dbReference type="InterPro" id="IPR050077">
    <property type="entry name" value="LexA_repressor"/>
</dbReference>
<comment type="caution">
    <text evidence="2">The sequence shown here is derived from an EMBL/GenBank/DDBJ whole genome shotgun (WGS) entry which is preliminary data.</text>
</comment>
<dbReference type="Gene3D" id="2.10.109.10">
    <property type="entry name" value="Umud Fragment, subunit A"/>
    <property type="match status" value="1"/>
</dbReference>
<proteinExistence type="predicted"/>
<dbReference type="PANTHER" id="PTHR33516">
    <property type="entry name" value="LEXA REPRESSOR"/>
    <property type="match status" value="1"/>
</dbReference>
<gene>
    <name evidence="2" type="primary">lexA_1</name>
    <name evidence="2" type="ORF">Hsar01_00502</name>
</gene>
<accession>A0ABP9UIE4</accession>
<organism evidence="2 3">
    <name type="scientific">Haloferula sargassicola</name>
    <dbReference type="NCBI Taxonomy" id="490096"/>
    <lineage>
        <taxon>Bacteria</taxon>
        <taxon>Pseudomonadati</taxon>
        <taxon>Verrucomicrobiota</taxon>
        <taxon>Verrucomicrobiia</taxon>
        <taxon>Verrucomicrobiales</taxon>
        <taxon>Verrucomicrobiaceae</taxon>
        <taxon>Haloferula</taxon>
    </lineage>
</organism>
<dbReference type="Pfam" id="PF00717">
    <property type="entry name" value="Peptidase_S24"/>
    <property type="match status" value="1"/>
</dbReference>
<evidence type="ECO:0000259" key="1">
    <source>
        <dbReference type="Pfam" id="PF00717"/>
    </source>
</evidence>
<dbReference type="InterPro" id="IPR015927">
    <property type="entry name" value="Peptidase_S24_S26A/B/C"/>
</dbReference>
<evidence type="ECO:0000313" key="2">
    <source>
        <dbReference type="EMBL" id="GAA5481295.1"/>
    </source>
</evidence>
<dbReference type="InterPro" id="IPR036390">
    <property type="entry name" value="WH_DNA-bd_sf"/>
</dbReference>
<sequence length="202" mass="22169">MPRSRTNPRDRLLAFLQKLEVAAAPPPSVREVCDELGYHSPNAALKLIHRLQKSRDVIYEPKRARSLRLRKKPHPGVPLLGSITAGFPDEPGVDPTERLPLDPASFGIRNPAAAFALRVRGDSMIGRHFLDGDLVLLDRAAEARHLDVVAALIDQECSLKTLVIQNGKTLLKAENPAYPDLIPAHDLEIQGVAKAVIRIITA</sequence>
<dbReference type="SUPFAM" id="SSF51306">
    <property type="entry name" value="LexA/Signal peptidase"/>
    <property type="match status" value="1"/>
</dbReference>
<dbReference type="InterPro" id="IPR036286">
    <property type="entry name" value="LexA/Signal_pep-like_sf"/>
</dbReference>
<feature type="domain" description="Peptidase S24/S26A/S26B/S26C" evidence="1">
    <location>
        <begin position="78"/>
        <end position="193"/>
    </location>
</feature>
<dbReference type="Proteomes" id="UP001476282">
    <property type="component" value="Unassembled WGS sequence"/>
</dbReference>
<dbReference type="EMBL" id="BAABRI010000002">
    <property type="protein sequence ID" value="GAA5481295.1"/>
    <property type="molecule type" value="Genomic_DNA"/>
</dbReference>